<keyword evidence="2" id="KW-1185">Reference proteome</keyword>
<dbReference type="InterPro" id="IPR036397">
    <property type="entry name" value="RNaseH_sf"/>
</dbReference>
<accession>A0AAJ7RGY2</accession>
<protein>
    <submittedName>
        <fullName evidence="3 4">Uncharacterized protein LOC112494270</fullName>
    </submittedName>
</protein>
<sequence>MWWTGPQWLSLNSSTWSIESKLPSVKDNLEERSSEILTVSKNEPKELWDLLHRYSNITKLLRITAICQRVILRFRKVSGSSLNYPLTRGDLEVAKGYWIKAVQRSSFHQEINILSQGQSLPSSNSLIRLTPFVDSSRFLLVEGRLQSALLPLNAKHPLILPKDSILTKLIVSDAHIRILHGGSQATLGFIRNDYWILGGRAPVRSFILKCVRCARYRQKRAQQLMGQLPYTRTTPSRPFLHSGIDYAGPLMLKTWEGRAARTYKAYIALFVCHSTSAVHLELVTDYTAEAFLAAYKRFSSRRGICVTLSSDCGTNLKGADFELQNLFCSASNKWKHLASLLANDGTQWKFNPPGAPNFGGKWEAGVKSVKHHLRRVIGEQTLTYEEMATLLTQIEAVLNSRPLCPLTDDPDDLTALTPGHFLIGNALAIIPEPSLEEIKTSRLSR</sequence>
<dbReference type="AlphaFoldDB" id="A0AAJ7RGY2"/>
<dbReference type="InterPro" id="IPR012337">
    <property type="entry name" value="RNaseH-like_sf"/>
</dbReference>
<dbReference type="SUPFAM" id="SSF53098">
    <property type="entry name" value="Ribonuclease H-like"/>
    <property type="match status" value="1"/>
</dbReference>
<dbReference type="InterPro" id="IPR001584">
    <property type="entry name" value="Integrase_cat-core"/>
</dbReference>
<dbReference type="PANTHER" id="PTHR47331">
    <property type="entry name" value="PHD-TYPE DOMAIN-CONTAINING PROTEIN"/>
    <property type="match status" value="1"/>
</dbReference>
<dbReference type="Pfam" id="PF17921">
    <property type="entry name" value="Integrase_H2C2"/>
    <property type="match status" value="1"/>
</dbReference>
<dbReference type="GeneID" id="112494270"/>
<feature type="domain" description="Integrase catalytic" evidence="1">
    <location>
        <begin position="234"/>
        <end position="426"/>
    </location>
</feature>
<evidence type="ECO:0000313" key="4">
    <source>
        <dbReference type="RefSeq" id="XP_024940201.1"/>
    </source>
</evidence>
<dbReference type="Proteomes" id="UP000694920">
    <property type="component" value="Unplaced"/>
</dbReference>
<dbReference type="GO" id="GO:0003676">
    <property type="term" value="F:nucleic acid binding"/>
    <property type="evidence" value="ECO:0007669"/>
    <property type="project" value="InterPro"/>
</dbReference>
<reference evidence="3 4" key="1">
    <citation type="submission" date="2025-04" db="UniProtKB">
        <authorList>
            <consortium name="RefSeq"/>
        </authorList>
    </citation>
    <scope>IDENTIFICATION</scope>
</reference>
<dbReference type="PANTHER" id="PTHR47331:SF1">
    <property type="entry name" value="GAG-LIKE PROTEIN"/>
    <property type="match status" value="1"/>
</dbReference>
<dbReference type="InterPro" id="IPR041588">
    <property type="entry name" value="Integrase_H2C2"/>
</dbReference>
<name>A0AAJ7RGY2_CEPCN</name>
<dbReference type="RefSeq" id="XP_024940201.1">
    <property type="nucleotide sequence ID" value="XM_025084433.1"/>
</dbReference>
<evidence type="ECO:0000259" key="1">
    <source>
        <dbReference type="PROSITE" id="PS50994"/>
    </source>
</evidence>
<dbReference type="GO" id="GO:0015074">
    <property type="term" value="P:DNA integration"/>
    <property type="evidence" value="ECO:0007669"/>
    <property type="project" value="InterPro"/>
</dbReference>
<organism evidence="2 4">
    <name type="scientific">Cephus cinctus</name>
    <name type="common">Wheat stem sawfly</name>
    <dbReference type="NCBI Taxonomy" id="211228"/>
    <lineage>
        <taxon>Eukaryota</taxon>
        <taxon>Metazoa</taxon>
        <taxon>Ecdysozoa</taxon>
        <taxon>Arthropoda</taxon>
        <taxon>Hexapoda</taxon>
        <taxon>Insecta</taxon>
        <taxon>Pterygota</taxon>
        <taxon>Neoptera</taxon>
        <taxon>Endopterygota</taxon>
        <taxon>Hymenoptera</taxon>
        <taxon>Cephoidea</taxon>
        <taxon>Cephidae</taxon>
        <taxon>Cephus</taxon>
    </lineage>
</organism>
<dbReference type="KEGG" id="ccin:112494270"/>
<proteinExistence type="predicted"/>
<evidence type="ECO:0000313" key="3">
    <source>
        <dbReference type="RefSeq" id="XP_024940200.1"/>
    </source>
</evidence>
<gene>
    <name evidence="3 4" type="primary">LOC112494270</name>
</gene>
<evidence type="ECO:0000313" key="2">
    <source>
        <dbReference type="Proteomes" id="UP000694920"/>
    </source>
</evidence>
<dbReference type="PROSITE" id="PS50994">
    <property type="entry name" value="INTEGRASE"/>
    <property type="match status" value="1"/>
</dbReference>
<dbReference type="RefSeq" id="XP_024940200.1">
    <property type="nucleotide sequence ID" value="XM_025084432.1"/>
</dbReference>
<dbReference type="Gene3D" id="3.30.420.10">
    <property type="entry name" value="Ribonuclease H-like superfamily/Ribonuclease H"/>
    <property type="match status" value="1"/>
</dbReference>